<reference evidence="3" key="1">
    <citation type="submission" date="2010-11" db="EMBL/GenBank/DDBJ databases">
        <title>The complete genome of Mahella australiensis DSM 15567.</title>
        <authorList>
            <consortium name="US DOE Joint Genome Institute (JGI-PGF)"/>
            <person name="Lucas S."/>
            <person name="Copeland A."/>
            <person name="Lapidus A."/>
            <person name="Bruce D."/>
            <person name="Goodwin L."/>
            <person name="Pitluck S."/>
            <person name="Kyrpides N."/>
            <person name="Mavromatis K."/>
            <person name="Pagani I."/>
            <person name="Ivanova N."/>
            <person name="Teshima H."/>
            <person name="Brettin T."/>
            <person name="Detter J.C."/>
            <person name="Han C."/>
            <person name="Tapia R."/>
            <person name="Land M."/>
            <person name="Hauser L."/>
            <person name="Markowitz V."/>
            <person name="Cheng J.-F."/>
            <person name="Hugenholtz P."/>
            <person name="Woyke T."/>
            <person name="Wu D."/>
            <person name="Spring S."/>
            <person name="Pukall R."/>
            <person name="Steenblock K."/>
            <person name="Schneider S."/>
            <person name="Klenk H.-P."/>
            <person name="Eisen J.A."/>
        </authorList>
    </citation>
    <scope>NUCLEOTIDE SEQUENCE [LARGE SCALE GENOMIC DNA]</scope>
    <source>
        <strain evidence="3">DSM 15567 / CIP 107919 / 50-1 BON</strain>
    </source>
</reference>
<dbReference type="RefSeq" id="WP_013780286.1">
    <property type="nucleotide sequence ID" value="NC_015520.1"/>
</dbReference>
<dbReference type="Proteomes" id="UP000008457">
    <property type="component" value="Chromosome"/>
</dbReference>
<sequence>MMLRELLSIALLAGIILIISVGCAVEATGDMLSFTLTQPDQLPKAIDAFLDENKHYETVAVFEDAHYTYFVVNRGVMPTDGYDVNITNIYKTNNDHVATIRVEVEYINPTINQEINNTLTYPYCVAKTNAMDLSGYIIEFYENERLIASIDQNDIIHLK</sequence>
<dbReference type="Pfam" id="PF14343">
    <property type="entry name" value="PrcB_C"/>
    <property type="match status" value="1"/>
</dbReference>
<dbReference type="EMBL" id="CP002360">
    <property type="protein sequence ID" value="AEE95853.1"/>
    <property type="molecule type" value="Genomic_DNA"/>
</dbReference>
<keyword evidence="3" id="KW-1185">Reference proteome</keyword>
<dbReference type="OrthoDB" id="422698at2"/>
<dbReference type="HOGENOM" id="CLU_1658682_0_0_9"/>
<dbReference type="KEGG" id="mas:Mahau_0650"/>
<gene>
    <name evidence="2" type="ordered locus">Mahau_0650</name>
</gene>
<accession>F4A035</accession>
<feature type="domain" description="PrcB C-terminal" evidence="1">
    <location>
        <begin position="68"/>
        <end position="128"/>
    </location>
</feature>
<name>F4A035_MAHA5</name>
<dbReference type="AlphaFoldDB" id="F4A035"/>
<proteinExistence type="predicted"/>
<dbReference type="PROSITE" id="PS51257">
    <property type="entry name" value="PROKAR_LIPOPROTEIN"/>
    <property type="match status" value="1"/>
</dbReference>
<reference evidence="2 3" key="2">
    <citation type="journal article" date="2011" name="Stand. Genomic Sci.">
        <title>Complete genome sequence of Mahella australiensis type strain (50-1 BON).</title>
        <authorList>
            <person name="Sikorski J."/>
            <person name="Teshima H."/>
            <person name="Nolan M."/>
            <person name="Lucas S."/>
            <person name="Hammon N."/>
            <person name="Deshpande S."/>
            <person name="Cheng J.F."/>
            <person name="Pitluck S."/>
            <person name="Liolios K."/>
            <person name="Pagani I."/>
            <person name="Ivanova N."/>
            <person name="Huntemann M."/>
            <person name="Mavromatis K."/>
            <person name="Ovchinikova G."/>
            <person name="Pati A."/>
            <person name="Tapia R."/>
            <person name="Han C."/>
            <person name="Goodwin L."/>
            <person name="Chen A."/>
            <person name="Palaniappan K."/>
            <person name="Land M."/>
            <person name="Hauser L."/>
            <person name="Ngatchou-Djao O.D."/>
            <person name="Rohde M."/>
            <person name="Pukall R."/>
            <person name="Spring S."/>
            <person name="Abt B."/>
            <person name="Goker M."/>
            <person name="Detter J.C."/>
            <person name="Woyke T."/>
            <person name="Bristow J."/>
            <person name="Markowitz V."/>
            <person name="Hugenholtz P."/>
            <person name="Eisen J.A."/>
            <person name="Kyrpides N.C."/>
            <person name="Klenk H.P."/>
            <person name="Lapidus A."/>
        </authorList>
    </citation>
    <scope>NUCLEOTIDE SEQUENCE [LARGE SCALE GENOMIC DNA]</scope>
    <source>
        <strain evidence="3">DSM 15567 / CIP 107919 / 50-1 BON</strain>
    </source>
</reference>
<dbReference type="InterPro" id="IPR025748">
    <property type="entry name" value="PrcB_C_dom"/>
</dbReference>
<protein>
    <recommendedName>
        <fullName evidence="1">PrcB C-terminal domain-containing protein</fullName>
    </recommendedName>
</protein>
<evidence type="ECO:0000313" key="2">
    <source>
        <dbReference type="EMBL" id="AEE95853.1"/>
    </source>
</evidence>
<evidence type="ECO:0000313" key="3">
    <source>
        <dbReference type="Proteomes" id="UP000008457"/>
    </source>
</evidence>
<evidence type="ECO:0000259" key="1">
    <source>
        <dbReference type="Pfam" id="PF14343"/>
    </source>
</evidence>
<dbReference type="STRING" id="697281.Mahau_0650"/>
<organism evidence="2 3">
    <name type="scientific">Mahella australiensis (strain DSM 15567 / CIP 107919 / 50-1 BON)</name>
    <dbReference type="NCBI Taxonomy" id="697281"/>
    <lineage>
        <taxon>Bacteria</taxon>
        <taxon>Bacillati</taxon>
        <taxon>Bacillota</taxon>
        <taxon>Clostridia</taxon>
        <taxon>Thermoanaerobacterales</taxon>
        <taxon>Thermoanaerobacterales Family IV. Incertae Sedis</taxon>
        <taxon>Mahella</taxon>
    </lineage>
</organism>